<feature type="domain" description="DUF202" evidence="8">
    <location>
        <begin position="108"/>
        <end position="184"/>
    </location>
</feature>
<feature type="transmembrane region" description="Helical" evidence="7">
    <location>
        <begin position="117"/>
        <end position="135"/>
    </location>
</feature>
<organism evidence="9 10">
    <name type="scientific">Mycena citricolor</name>
    <dbReference type="NCBI Taxonomy" id="2018698"/>
    <lineage>
        <taxon>Eukaryota</taxon>
        <taxon>Fungi</taxon>
        <taxon>Dikarya</taxon>
        <taxon>Basidiomycota</taxon>
        <taxon>Agaricomycotina</taxon>
        <taxon>Agaricomycetes</taxon>
        <taxon>Agaricomycetidae</taxon>
        <taxon>Agaricales</taxon>
        <taxon>Marasmiineae</taxon>
        <taxon>Mycenaceae</taxon>
        <taxon>Mycena</taxon>
    </lineage>
</organism>
<keyword evidence="3 7" id="KW-0812">Transmembrane</keyword>
<feature type="transmembrane region" description="Helical" evidence="7">
    <location>
        <begin position="155"/>
        <end position="174"/>
    </location>
</feature>
<keyword evidence="4 7" id="KW-1133">Transmembrane helix</keyword>
<evidence type="ECO:0000313" key="10">
    <source>
        <dbReference type="Proteomes" id="UP001295794"/>
    </source>
</evidence>
<evidence type="ECO:0000259" key="8">
    <source>
        <dbReference type="Pfam" id="PF02656"/>
    </source>
</evidence>
<comment type="subcellular location">
    <subcellularLocation>
        <location evidence="1">Cell membrane</location>
        <topology evidence="1">Multi-pass membrane protein</topology>
    </subcellularLocation>
</comment>
<reference evidence="9" key="1">
    <citation type="submission" date="2023-11" db="EMBL/GenBank/DDBJ databases">
        <authorList>
            <person name="De Vega J J."/>
            <person name="De Vega J J."/>
        </authorList>
    </citation>
    <scope>NUCLEOTIDE SEQUENCE</scope>
</reference>
<evidence type="ECO:0000256" key="4">
    <source>
        <dbReference type="ARBA" id="ARBA00022989"/>
    </source>
</evidence>
<sequence>MAPGSSSSRQRSYDYDSLDPHSTAPTMTEHSPLLLYDTTLLSYDTNPARGQSVSDAHGHGGDPCEQDPPRQITPSGLDTIITKYITDLRQCIRFPETLVLANTASTARDHLASERTFLAYIRTGLSIASAGVALAQLVSNYVEELGISGPNFTRYMIGLAGSAVVLGLGVIFLGSSRYFAIQRALLDGQFPVTRFWIGGIAFLLAMLIFIAFTLLIVS</sequence>
<feature type="compositionally biased region" description="Low complexity" evidence="6">
    <location>
        <begin position="1"/>
        <end position="10"/>
    </location>
</feature>
<evidence type="ECO:0000256" key="3">
    <source>
        <dbReference type="ARBA" id="ARBA00022692"/>
    </source>
</evidence>
<keyword evidence="2" id="KW-1003">Cell membrane</keyword>
<feature type="transmembrane region" description="Helical" evidence="7">
    <location>
        <begin position="195"/>
        <end position="217"/>
    </location>
</feature>
<keyword evidence="10" id="KW-1185">Reference proteome</keyword>
<gene>
    <name evidence="9" type="ORF">MYCIT1_LOCUS16791</name>
</gene>
<dbReference type="InterPro" id="IPR003807">
    <property type="entry name" value="DUF202"/>
</dbReference>
<dbReference type="EMBL" id="CAVNYO010000174">
    <property type="protein sequence ID" value="CAK5271611.1"/>
    <property type="molecule type" value="Genomic_DNA"/>
</dbReference>
<evidence type="ECO:0000256" key="1">
    <source>
        <dbReference type="ARBA" id="ARBA00004651"/>
    </source>
</evidence>
<dbReference type="GO" id="GO:0005886">
    <property type="term" value="C:plasma membrane"/>
    <property type="evidence" value="ECO:0007669"/>
    <property type="project" value="UniProtKB-SubCell"/>
</dbReference>
<name>A0AAD2H929_9AGAR</name>
<evidence type="ECO:0000256" key="5">
    <source>
        <dbReference type="ARBA" id="ARBA00023136"/>
    </source>
</evidence>
<feature type="region of interest" description="Disordered" evidence="6">
    <location>
        <begin position="46"/>
        <end position="73"/>
    </location>
</feature>
<accession>A0AAD2H929</accession>
<protein>
    <recommendedName>
        <fullName evidence="8">DUF202 domain-containing protein</fullName>
    </recommendedName>
</protein>
<dbReference type="PANTHER" id="PTHR34187">
    <property type="entry name" value="FGR18P"/>
    <property type="match status" value="1"/>
</dbReference>
<evidence type="ECO:0000313" key="9">
    <source>
        <dbReference type="EMBL" id="CAK5271611.1"/>
    </source>
</evidence>
<keyword evidence="5 7" id="KW-0472">Membrane</keyword>
<comment type="caution">
    <text evidence="9">The sequence shown here is derived from an EMBL/GenBank/DDBJ whole genome shotgun (WGS) entry which is preliminary data.</text>
</comment>
<dbReference type="AlphaFoldDB" id="A0AAD2H929"/>
<dbReference type="Proteomes" id="UP001295794">
    <property type="component" value="Unassembled WGS sequence"/>
</dbReference>
<feature type="region of interest" description="Disordered" evidence="6">
    <location>
        <begin position="1"/>
        <end position="29"/>
    </location>
</feature>
<evidence type="ECO:0000256" key="6">
    <source>
        <dbReference type="SAM" id="MobiDB-lite"/>
    </source>
</evidence>
<dbReference type="PANTHER" id="PTHR34187:SF2">
    <property type="entry name" value="DUF202 DOMAIN-CONTAINING PROTEIN"/>
    <property type="match status" value="1"/>
</dbReference>
<dbReference type="Pfam" id="PF02656">
    <property type="entry name" value="DUF202"/>
    <property type="match status" value="1"/>
</dbReference>
<evidence type="ECO:0000256" key="2">
    <source>
        <dbReference type="ARBA" id="ARBA00022475"/>
    </source>
</evidence>
<dbReference type="InterPro" id="IPR052053">
    <property type="entry name" value="IM_YidH-like"/>
</dbReference>
<evidence type="ECO:0000256" key="7">
    <source>
        <dbReference type="SAM" id="Phobius"/>
    </source>
</evidence>
<proteinExistence type="predicted"/>